<evidence type="ECO:0000313" key="2">
    <source>
        <dbReference type="EMBL" id="MDQ0165610.1"/>
    </source>
</evidence>
<proteinExistence type="predicted"/>
<protein>
    <submittedName>
        <fullName evidence="2">Isopentenyldiphosphate isomerase</fullName>
    </submittedName>
</protein>
<name>A0ABT9VX91_9BACI</name>
<dbReference type="Pfam" id="PF00293">
    <property type="entry name" value="NUDIX"/>
    <property type="match status" value="1"/>
</dbReference>
<dbReference type="SUPFAM" id="SSF55811">
    <property type="entry name" value="Nudix"/>
    <property type="match status" value="1"/>
</dbReference>
<gene>
    <name evidence="2" type="ORF">J2S11_001511</name>
</gene>
<dbReference type="CDD" id="cd04692">
    <property type="entry name" value="NUDIX_Hydrolase"/>
    <property type="match status" value="1"/>
</dbReference>
<reference evidence="2 3" key="1">
    <citation type="submission" date="2023-07" db="EMBL/GenBank/DDBJ databases">
        <title>Genomic Encyclopedia of Type Strains, Phase IV (KMG-IV): sequencing the most valuable type-strain genomes for metagenomic binning, comparative biology and taxonomic classification.</title>
        <authorList>
            <person name="Goeker M."/>
        </authorList>
    </citation>
    <scope>NUCLEOTIDE SEQUENCE [LARGE SCALE GENOMIC DNA]</scope>
    <source>
        <strain evidence="2 3">DSM 12751</strain>
    </source>
</reference>
<comment type="caution">
    <text evidence="2">The sequence shown here is derived from an EMBL/GenBank/DDBJ whole genome shotgun (WGS) entry which is preliminary data.</text>
</comment>
<dbReference type="InterPro" id="IPR015797">
    <property type="entry name" value="NUDIX_hydrolase-like_dom_sf"/>
</dbReference>
<keyword evidence="2" id="KW-0413">Isomerase</keyword>
<feature type="domain" description="Nudix hydrolase" evidence="1">
    <location>
        <begin position="29"/>
        <end position="167"/>
    </location>
</feature>
<dbReference type="PANTHER" id="PTHR10885">
    <property type="entry name" value="ISOPENTENYL-DIPHOSPHATE DELTA-ISOMERASE"/>
    <property type="match status" value="1"/>
</dbReference>
<organism evidence="2 3">
    <name type="scientific">Caldalkalibacillus horti</name>
    <dbReference type="NCBI Taxonomy" id="77523"/>
    <lineage>
        <taxon>Bacteria</taxon>
        <taxon>Bacillati</taxon>
        <taxon>Bacillota</taxon>
        <taxon>Bacilli</taxon>
        <taxon>Bacillales</taxon>
        <taxon>Bacillaceae</taxon>
        <taxon>Caldalkalibacillus</taxon>
    </lineage>
</organism>
<dbReference type="PANTHER" id="PTHR10885:SF0">
    <property type="entry name" value="ISOPENTENYL-DIPHOSPHATE DELTA-ISOMERASE"/>
    <property type="match status" value="1"/>
</dbReference>
<dbReference type="Gene3D" id="3.90.79.10">
    <property type="entry name" value="Nucleoside Triphosphate Pyrophosphohydrolase"/>
    <property type="match status" value="1"/>
</dbReference>
<accession>A0ABT9VX91</accession>
<dbReference type="RefSeq" id="WP_307392883.1">
    <property type="nucleotide sequence ID" value="NZ_BAAADK010000011.1"/>
</dbReference>
<dbReference type="PROSITE" id="PS51462">
    <property type="entry name" value="NUDIX"/>
    <property type="match status" value="1"/>
</dbReference>
<evidence type="ECO:0000313" key="3">
    <source>
        <dbReference type="Proteomes" id="UP001235840"/>
    </source>
</evidence>
<dbReference type="InterPro" id="IPR000086">
    <property type="entry name" value="NUDIX_hydrolase_dom"/>
</dbReference>
<dbReference type="EMBL" id="JAUSTY010000005">
    <property type="protein sequence ID" value="MDQ0165610.1"/>
    <property type="molecule type" value="Genomic_DNA"/>
</dbReference>
<dbReference type="Proteomes" id="UP001235840">
    <property type="component" value="Unassembled WGS sequence"/>
</dbReference>
<keyword evidence="3" id="KW-1185">Reference proteome</keyword>
<sequence length="204" mass="24195">METEKLKFFNENMEYIGVESREEIHRQGLWHHTFHCWIVVQQEGKTYLLFQKRAAVKKDSPNLLDITAAGHILDNEEIEDGIREVEEEIGLSLSIEQMVSLGIIRWDLTKGKHIDREFCYVYLYMDQHFPKFTFQLEEVSGMYALELEHFRELIEEERENVTGYEIVDGSIAKSQSLTYEDFVQNLKYHQEAIERIKDQLTNDI</sequence>
<dbReference type="GO" id="GO:0016853">
    <property type="term" value="F:isomerase activity"/>
    <property type="evidence" value="ECO:0007669"/>
    <property type="project" value="UniProtKB-KW"/>
</dbReference>
<evidence type="ECO:0000259" key="1">
    <source>
        <dbReference type="PROSITE" id="PS51462"/>
    </source>
</evidence>